<evidence type="ECO:0000256" key="8">
    <source>
        <dbReference type="RuleBase" id="RU003346"/>
    </source>
</evidence>
<dbReference type="InterPro" id="IPR050360">
    <property type="entry name" value="MFS_Sugar_Transporters"/>
</dbReference>
<feature type="transmembrane region" description="Helical" evidence="9">
    <location>
        <begin position="362"/>
        <end position="383"/>
    </location>
</feature>
<keyword evidence="3 8" id="KW-0813">Transport</keyword>
<evidence type="ECO:0000313" key="11">
    <source>
        <dbReference type="EMBL" id="KAK0532434.1"/>
    </source>
</evidence>
<dbReference type="InterPro" id="IPR005828">
    <property type="entry name" value="MFS_sugar_transport-like"/>
</dbReference>
<feature type="transmembrane region" description="Helical" evidence="9">
    <location>
        <begin position="175"/>
        <end position="195"/>
    </location>
</feature>
<dbReference type="PANTHER" id="PTHR48022">
    <property type="entry name" value="PLASTIDIC GLUCOSE TRANSPORTER 4"/>
    <property type="match status" value="1"/>
</dbReference>
<dbReference type="AlphaFoldDB" id="A0AAN6GEF4"/>
<dbReference type="Gene3D" id="1.20.1250.20">
    <property type="entry name" value="MFS general substrate transporter like domains"/>
    <property type="match status" value="1"/>
</dbReference>
<dbReference type="PROSITE" id="PS50850">
    <property type="entry name" value="MFS"/>
    <property type="match status" value="1"/>
</dbReference>
<comment type="subcellular location">
    <subcellularLocation>
        <location evidence="1">Membrane</location>
        <topology evidence="1">Multi-pass membrane protein</topology>
    </subcellularLocation>
</comment>
<protein>
    <submittedName>
        <fullName evidence="11">Plasma membrane low glucose sensor</fullName>
    </submittedName>
</protein>
<name>A0AAN6GEF4_9BASI</name>
<dbReference type="Pfam" id="PF00083">
    <property type="entry name" value="Sugar_tr"/>
    <property type="match status" value="1"/>
</dbReference>
<feature type="transmembrane region" description="Helical" evidence="9">
    <location>
        <begin position="207"/>
        <end position="228"/>
    </location>
</feature>
<dbReference type="GO" id="GO:0005351">
    <property type="term" value="F:carbohydrate:proton symporter activity"/>
    <property type="evidence" value="ECO:0007669"/>
    <property type="project" value="TreeGrafter"/>
</dbReference>
<gene>
    <name evidence="11" type="primary">SNF3_1</name>
    <name evidence="11" type="ORF">OC842_003298</name>
</gene>
<feature type="domain" description="Major facilitator superfamily (MFS) profile" evidence="10">
    <location>
        <begin position="29"/>
        <end position="489"/>
    </location>
</feature>
<dbReference type="InterPro" id="IPR020846">
    <property type="entry name" value="MFS_dom"/>
</dbReference>
<evidence type="ECO:0000256" key="3">
    <source>
        <dbReference type="ARBA" id="ARBA00022448"/>
    </source>
</evidence>
<accession>A0AAN6GEF4</accession>
<comment type="similarity">
    <text evidence="2 8">Belongs to the major facilitator superfamily. Sugar transporter (TC 2.A.1.1) family.</text>
</comment>
<evidence type="ECO:0000313" key="12">
    <source>
        <dbReference type="Proteomes" id="UP001176521"/>
    </source>
</evidence>
<feature type="transmembrane region" description="Helical" evidence="9">
    <location>
        <begin position="298"/>
        <end position="320"/>
    </location>
</feature>
<dbReference type="EMBL" id="JAPDMQ010000160">
    <property type="protein sequence ID" value="KAK0532434.1"/>
    <property type="molecule type" value="Genomic_DNA"/>
</dbReference>
<proteinExistence type="inferred from homology"/>
<keyword evidence="4 9" id="KW-0812">Transmembrane</keyword>
<dbReference type="GO" id="GO:0016020">
    <property type="term" value="C:membrane"/>
    <property type="evidence" value="ECO:0007669"/>
    <property type="project" value="UniProtKB-SubCell"/>
</dbReference>
<evidence type="ECO:0000256" key="7">
    <source>
        <dbReference type="ARBA" id="ARBA00049119"/>
    </source>
</evidence>
<evidence type="ECO:0000256" key="4">
    <source>
        <dbReference type="ARBA" id="ARBA00022692"/>
    </source>
</evidence>
<feature type="transmembrane region" description="Helical" evidence="9">
    <location>
        <begin position="395"/>
        <end position="418"/>
    </location>
</feature>
<evidence type="ECO:0000256" key="5">
    <source>
        <dbReference type="ARBA" id="ARBA00022989"/>
    </source>
</evidence>
<dbReference type="PANTHER" id="PTHR48022:SF17">
    <property type="entry name" value="HEXOSE TRANSPORTER"/>
    <property type="match status" value="1"/>
</dbReference>
<keyword evidence="12" id="KW-1185">Reference proteome</keyword>
<dbReference type="PROSITE" id="PS00217">
    <property type="entry name" value="SUGAR_TRANSPORT_2"/>
    <property type="match status" value="1"/>
</dbReference>
<feature type="transmembrane region" description="Helical" evidence="9">
    <location>
        <begin position="119"/>
        <end position="135"/>
    </location>
</feature>
<evidence type="ECO:0000256" key="6">
    <source>
        <dbReference type="ARBA" id="ARBA00023136"/>
    </source>
</evidence>
<keyword evidence="6 9" id="KW-0472">Membrane</keyword>
<reference evidence="11" key="1">
    <citation type="journal article" date="2023" name="PhytoFront">
        <title>Draft Genome Resources of Seven Strains of Tilletia horrida, Causal Agent of Kernel Smut of Rice.</title>
        <authorList>
            <person name="Khanal S."/>
            <person name="Antony Babu S."/>
            <person name="Zhou X.G."/>
        </authorList>
    </citation>
    <scope>NUCLEOTIDE SEQUENCE</scope>
    <source>
        <strain evidence="11">TX3</strain>
    </source>
</reference>
<dbReference type="Proteomes" id="UP001176521">
    <property type="component" value="Unassembled WGS sequence"/>
</dbReference>
<feature type="transmembrane region" description="Helical" evidence="9">
    <location>
        <begin position="467"/>
        <end position="486"/>
    </location>
</feature>
<evidence type="ECO:0000256" key="1">
    <source>
        <dbReference type="ARBA" id="ARBA00004141"/>
    </source>
</evidence>
<comment type="catalytic activity">
    <reaction evidence="7">
        <text>myo-inositol(out) + H(+)(out) = myo-inositol(in) + H(+)(in)</text>
        <dbReference type="Rhea" id="RHEA:60364"/>
        <dbReference type="ChEBI" id="CHEBI:15378"/>
        <dbReference type="ChEBI" id="CHEBI:17268"/>
    </reaction>
</comment>
<dbReference type="CDD" id="cd17356">
    <property type="entry name" value="MFS_HXT"/>
    <property type="match status" value="1"/>
</dbReference>
<dbReference type="InterPro" id="IPR003663">
    <property type="entry name" value="Sugar/inositol_transpt"/>
</dbReference>
<dbReference type="NCBIfam" id="TIGR00879">
    <property type="entry name" value="SP"/>
    <property type="match status" value="1"/>
</dbReference>
<comment type="caution">
    <text evidence="11">The sequence shown here is derived from an EMBL/GenBank/DDBJ whole genome shotgun (WGS) entry which is preliminary data.</text>
</comment>
<dbReference type="PROSITE" id="PS00216">
    <property type="entry name" value="SUGAR_TRANSPORT_1"/>
    <property type="match status" value="2"/>
</dbReference>
<sequence>MPVINDAVKSNLPVVRPATFKQSIPAILIGVAAAFGGFLYGYDTGTISGILAMEHFRKTFGVFWDVNIPSNFDLTNPKPGYDLSTGKQSLVTSILSLGTFAGSLMGAPISDAVGRRPGIWIALVIFSIGVAMQTASTAVPLFAGGRVVAGLGVGIVSTIVPMYQSETAPRWIRGAVVSAYQWAITIGLLIAAIVNKGTANRSDTGCYRIPIAIQLVFGAILGLLFFLIPESPRWLVKRQRRDEACQVLARMYSTTPDDEVVQAEAFLIENNLQIELSVSTDSYMDCFKTHRNYLSRTLTGIFLQAWQQLTGINFIFYYGTTFFQSAIPSADPFVFTIISNIVNVFSTVPGMWAMDKVGRRPLLFYGALWMTVCEYIVAIVGTTQGTGNKAAGRSLVAFVCLYIAAFASTWGPGAWVVCGEIFPLAIRAKALSLCVASNWLWNFAIGYATPYLVHKGHGYAGLGTKVFFIWGSTCLIASLFAFFTIYETAGLSLEEVDEMYASIGPLQSTAANAEITQRRNVLEAEAVQQEVERTDMKAGDLKLETV</sequence>
<keyword evidence="5 9" id="KW-1133">Transmembrane helix</keyword>
<dbReference type="FunFam" id="1.20.1250.20:FF:000134">
    <property type="entry name" value="MFS sugar transporter protein"/>
    <property type="match status" value="1"/>
</dbReference>
<feature type="transmembrane region" description="Helical" evidence="9">
    <location>
        <begin position="89"/>
        <end position="107"/>
    </location>
</feature>
<dbReference type="InterPro" id="IPR036259">
    <property type="entry name" value="MFS_trans_sf"/>
</dbReference>
<feature type="transmembrane region" description="Helical" evidence="9">
    <location>
        <begin position="332"/>
        <end position="350"/>
    </location>
</feature>
<feature type="transmembrane region" description="Helical" evidence="9">
    <location>
        <begin position="430"/>
        <end position="447"/>
    </location>
</feature>
<feature type="transmembrane region" description="Helical" evidence="9">
    <location>
        <begin position="141"/>
        <end position="163"/>
    </location>
</feature>
<evidence type="ECO:0000256" key="9">
    <source>
        <dbReference type="SAM" id="Phobius"/>
    </source>
</evidence>
<evidence type="ECO:0000256" key="2">
    <source>
        <dbReference type="ARBA" id="ARBA00010992"/>
    </source>
</evidence>
<organism evidence="11 12">
    <name type="scientific">Tilletia horrida</name>
    <dbReference type="NCBI Taxonomy" id="155126"/>
    <lineage>
        <taxon>Eukaryota</taxon>
        <taxon>Fungi</taxon>
        <taxon>Dikarya</taxon>
        <taxon>Basidiomycota</taxon>
        <taxon>Ustilaginomycotina</taxon>
        <taxon>Exobasidiomycetes</taxon>
        <taxon>Tilletiales</taxon>
        <taxon>Tilletiaceae</taxon>
        <taxon>Tilletia</taxon>
    </lineage>
</organism>
<dbReference type="PRINTS" id="PR00171">
    <property type="entry name" value="SUGRTRNSPORT"/>
</dbReference>
<dbReference type="InterPro" id="IPR005829">
    <property type="entry name" value="Sugar_transporter_CS"/>
</dbReference>
<evidence type="ECO:0000259" key="10">
    <source>
        <dbReference type="PROSITE" id="PS50850"/>
    </source>
</evidence>
<feature type="transmembrane region" description="Helical" evidence="9">
    <location>
        <begin position="24"/>
        <end position="42"/>
    </location>
</feature>
<dbReference type="SUPFAM" id="SSF103473">
    <property type="entry name" value="MFS general substrate transporter"/>
    <property type="match status" value="1"/>
</dbReference>